<dbReference type="EMBL" id="FZQB01000001">
    <property type="protein sequence ID" value="SNT68837.1"/>
    <property type="molecule type" value="Genomic_DNA"/>
</dbReference>
<proteinExistence type="predicted"/>
<evidence type="ECO:0000313" key="3">
    <source>
        <dbReference type="EMBL" id="SNT68837.1"/>
    </source>
</evidence>
<reference evidence="3 4" key="1">
    <citation type="submission" date="2017-07" db="EMBL/GenBank/DDBJ databases">
        <authorList>
            <person name="Sun Z.S."/>
            <person name="Albrecht U."/>
            <person name="Echele G."/>
            <person name="Lee C.C."/>
        </authorList>
    </citation>
    <scope>NUCLEOTIDE SEQUENCE [LARGE SCALE GENOMIC DNA]</scope>
    <source>
        <strain evidence="3 4">DSM 14827</strain>
    </source>
</reference>
<dbReference type="RefSeq" id="WP_089342723.1">
    <property type="nucleotide sequence ID" value="NZ_CP067129.1"/>
</dbReference>
<dbReference type="Pfam" id="PF07179">
    <property type="entry name" value="SseB"/>
    <property type="match status" value="1"/>
</dbReference>
<keyword evidence="4" id="KW-1185">Reference proteome</keyword>
<dbReference type="OrthoDB" id="7831317at2"/>
<evidence type="ECO:0000313" key="4">
    <source>
        <dbReference type="Proteomes" id="UP000198307"/>
    </source>
</evidence>
<protein>
    <submittedName>
        <fullName evidence="3">SseB protein N-terminal domain-containing protein</fullName>
    </submittedName>
</protein>
<name>A0A239PMI8_9RHOB</name>
<dbReference type="InterPro" id="IPR009839">
    <property type="entry name" value="SseB_N"/>
</dbReference>
<dbReference type="Proteomes" id="UP000198307">
    <property type="component" value="Unassembled WGS sequence"/>
</dbReference>
<dbReference type="AlphaFoldDB" id="A0A239PMI8"/>
<evidence type="ECO:0000259" key="2">
    <source>
        <dbReference type="Pfam" id="PF07179"/>
    </source>
</evidence>
<accession>A0A239PMI8</accession>
<organism evidence="3 4">
    <name type="scientific">Paracoccus seriniphilus</name>
    <dbReference type="NCBI Taxonomy" id="184748"/>
    <lineage>
        <taxon>Bacteria</taxon>
        <taxon>Pseudomonadati</taxon>
        <taxon>Pseudomonadota</taxon>
        <taxon>Alphaproteobacteria</taxon>
        <taxon>Rhodobacterales</taxon>
        <taxon>Paracoccaceae</taxon>
        <taxon>Paracoccus</taxon>
    </lineage>
</organism>
<gene>
    <name evidence="3" type="ORF">SAMN05444959_101398</name>
</gene>
<feature type="region of interest" description="Disordered" evidence="1">
    <location>
        <begin position="223"/>
        <end position="248"/>
    </location>
</feature>
<feature type="domain" description="SseB protein N-terminal" evidence="2">
    <location>
        <begin position="15"/>
        <end position="111"/>
    </location>
</feature>
<sequence>MSALDDLAVEPFHDAGEAQRARMLSRLADTQLSVALVGEPVGDQIELRMFPLEHGPVALACDSEDRLADFFGEAVAYAAMPGRVLAGLLRDEGAGLLINPGHPSEMMLDAAILDWLAGALAARPEAAQARLRLLAPAPGVVADLALPLAERLADMRELVSGAALAGVGRDGSSEELAGHVVVIAGADEGHQDAIAKALSEALAFLPPQDGGVDITFRDGPLPPAALQFDLSPPEPARPRRRDGPPILR</sequence>
<evidence type="ECO:0000256" key="1">
    <source>
        <dbReference type="SAM" id="MobiDB-lite"/>
    </source>
</evidence>